<name>B3QZM5_PHYMT</name>
<dbReference type="Gene3D" id="1.10.3210.10">
    <property type="entry name" value="Hypothetical protein af1432"/>
    <property type="match status" value="1"/>
</dbReference>
<proteinExistence type="predicted"/>
<dbReference type="InterPro" id="IPR006674">
    <property type="entry name" value="HD_domain"/>
</dbReference>
<reference evidence="2 3" key="1">
    <citation type="journal article" date="2008" name="BMC Genomics">
        <title>The linear chromosome of the plant-pathogenic mycoplasma 'Candidatus Phytoplasma mali'.</title>
        <authorList>
            <person name="Kube M."/>
            <person name="Schneider B."/>
            <person name="Kuhl H."/>
            <person name="Dandekar T."/>
            <person name="Heitmann K."/>
            <person name="Migdoll A.M."/>
            <person name="Reinhardt R."/>
            <person name="Seemueller E."/>
        </authorList>
    </citation>
    <scope>NUCLEOTIDE SEQUENCE [LARGE SCALE GENOMIC DNA]</scope>
    <source>
        <strain evidence="2 3">AT</strain>
    </source>
</reference>
<keyword evidence="3" id="KW-1185">Reference proteome</keyword>
<dbReference type="Pfam" id="PF19276">
    <property type="entry name" value="HD_assoc_2"/>
    <property type="match status" value="1"/>
</dbReference>
<dbReference type="PANTHER" id="PTHR11373:SF4">
    <property type="entry name" value="DEOXYNUCLEOSIDE TRIPHOSPHATE TRIPHOSPHOHYDROLASE SAMHD1"/>
    <property type="match status" value="1"/>
</dbReference>
<keyword evidence="2" id="KW-0378">Hydrolase</keyword>
<dbReference type="InterPro" id="IPR045509">
    <property type="entry name" value="HD_assoc_2"/>
</dbReference>
<dbReference type="STRING" id="37692.ATP_00225"/>
<dbReference type="CDD" id="cd00077">
    <property type="entry name" value="HDc"/>
    <property type="match status" value="1"/>
</dbReference>
<protein>
    <submittedName>
        <fullName evidence="2">HD superfamily phosphohydrolase</fullName>
    </submittedName>
</protein>
<dbReference type="GO" id="GO:0006203">
    <property type="term" value="P:dGTP catabolic process"/>
    <property type="evidence" value="ECO:0007669"/>
    <property type="project" value="TreeGrafter"/>
</dbReference>
<sequence>MKQIKQFNRPEVFRDPIYGYIYLDYVFLEKLIDTKAFQRLRRIRQLGCANIVFHSAEHSRFTHSLGVYELSRRFLDFKNIKNHFSEREKLLLMVASLMHDIGHGAYSHIFEKCFHIKHEKKSAQIIIHDQEISKLLDSEIDFKFKYEVASIILKEQKFPLLEQILTSQLDIDRLDYLERDSYFTGAIYGHVDTQRLMRSMIIKNNKIVFKESSVYAIENYLINRYHMYWQVYHHPKIRSYLIILEKIYIRIQYLIKKNISINENITIIKYFIKNKNDLNSYLEMDDYYINGLIVSLKNNSDEILSNLCNDFLNRKIWHFLDNNEYNQKKIQKILIYYKKNNEYYTAIDDVNHNAYDEKKKNIGDQIFILNNLEDKIQTLKKKSYMISKIIKYGIRKDSKFFYRPLQQEDIENNKL</sequence>
<dbReference type="EMBL" id="CU469464">
    <property type="protein sequence ID" value="CAP18412.1"/>
    <property type="molecule type" value="Genomic_DNA"/>
</dbReference>
<dbReference type="InterPro" id="IPR050135">
    <property type="entry name" value="dGTPase-like"/>
</dbReference>
<dbReference type="PANTHER" id="PTHR11373">
    <property type="entry name" value="DEOXYNUCLEOSIDE TRIPHOSPHATE TRIPHOSPHOHYDROLASE"/>
    <property type="match status" value="1"/>
</dbReference>
<dbReference type="KEGG" id="pml:ATP_00225"/>
<dbReference type="AlphaFoldDB" id="B3QZM5"/>
<dbReference type="SMART" id="SM00471">
    <property type="entry name" value="HDc"/>
    <property type="match status" value="1"/>
</dbReference>
<dbReference type="PROSITE" id="PS51831">
    <property type="entry name" value="HD"/>
    <property type="match status" value="1"/>
</dbReference>
<evidence type="ECO:0000313" key="2">
    <source>
        <dbReference type="EMBL" id="CAP18412.1"/>
    </source>
</evidence>
<dbReference type="Pfam" id="PF01966">
    <property type="entry name" value="HD"/>
    <property type="match status" value="1"/>
</dbReference>
<dbReference type="Proteomes" id="UP000002020">
    <property type="component" value="Chromosome"/>
</dbReference>
<dbReference type="HOGENOM" id="CLU_026821_0_0_14"/>
<organism evidence="3">
    <name type="scientific">Phytoplasma mali (strain AT)</name>
    <dbReference type="NCBI Taxonomy" id="482235"/>
    <lineage>
        <taxon>Bacteria</taxon>
        <taxon>Bacillati</taxon>
        <taxon>Mycoplasmatota</taxon>
        <taxon>Mollicutes</taxon>
        <taxon>Acholeplasmatales</taxon>
        <taxon>Acholeplasmataceae</taxon>
        <taxon>Candidatus Phytoplasma</taxon>
        <taxon>16SrX (Apple proliferation group)</taxon>
    </lineage>
</organism>
<gene>
    <name evidence="2" type="ordered locus">ATP_00225</name>
</gene>
<feature type="domain" description="HD" evidence="1">
    <location>
        <begin position="60"/>
        <end position="174"/>
    </location>
</feature>
<evidence type="ECO:0000313" key="3">
    <source>
        <dbReference type="Proteomes" id="UP000002020"/>
    </source>
</evidence>
<dbReference type="GO" id="GO:0008832">
    <property type="term" value="F:dGTPase activity"/>
    <property type="evidence" value="ECO:0007669"/>
    <property type="project" value="TreeGrafter"/>
</dbReference>
<dbReference type="InterPro" id="IPR003607">
    <property type="entry name" value="HD/PDEase_dom"/>
</dbReference>
<accession>B3QZM5</accession>
<dbReference type="SUPFAM" id="SSF109604">
    <property type="entry name" value="HD-domain/PDEase-like"/>
    <property type="match status" value="1"/>
</dbReference>
<evidence type="ECO:0000259" key="1">
    <source>
        <dbReference type="PROSITE" id="PS51831"/>
    </source>
</evidence>
<dbReference type="eggNOG" id="COG1078">
    <property type="taxonomic scope" value="Bacteria"/>
</dbReference>